<evidence type="ECO:0000313" key="1">
    <source>
        <dbReference type="EMBL" id="OQU83532.1"/>
    </source>
</evidence>
<keyword evidence="2" id="KW-1185">Reference proteome</keyword>
<evidence type="ECO:0000313" key="2">
    <source>
        <dbReference type="Proteomes" id="UP000000768"/>
    </source>
</evidence>
<reference evidence="2" key="2">
    <citation type="journal article" date="2018" name="Plant J.">
        <title>The Sorghum bicolor reference genome: improved assembly, gene annotations, a transcriptome atlas, and signatures of genome organization.</title>
        <authorList>
            <person name="McCormick R.F."/>
            <person name="Truong S.K."/>
            <person name="Sreedasyam A."/>
            <person name="Jenkins J."/>
            <person name="Shu S."/>
            <person name="Sims D."/>
            <person name="Kennedy M."/>
            <person name="Amirebrahimi M."/>
            <person name="Weers B.D."/>
            <person name="McKinley B."/>
            <person name="Mattison A."/>
            <person name="Morishige D.T."/>
            <person name="Grimwood J."/>
            <person name="Schmutz J."/>
            <person name="Mullet J.E."/>
        </authorList>
    </citation>
    <scope>NUCLEOTIDE SEQUENCE [LARGE SCALE GENOMIC DNA]</scope>
    <source>
        <strain evidence="2">cv. BTx623</strain>
    </source>
</reference>
<dbReference type="Gramene" id="OQU83532">
    <property type="protein sequence ID" value="OQU83532"/>
    <property type="gene ID" value="SORBI_3005G131550"/>
</dbReference>
<sequence>MQQASGVLGLGHNASATRHSEARAWKCGTQAAAAALAGSAPRWFAGSLRLPVPPSRLMFSSSTSTPPHFRLPLICSVWPPLPCRHQSVTVCPSVRHEEHVVTSSASPAFGPF</sequence>
<gene>
    <name evidence="1" type="ORF">SORBI_3005G131550</name>
</gene>
<dbReference type="InParanoid" id="A0A1Z5RIE8"/>
<protein>
    <submittedName>
        <fullName evidence="1">Uncharacterized protein</fullName>
    </submittedName>
</protein>
<proteinExistence type="predicted"/>
<dbReference type="EMBL" id="CM000764">
    <property type="protein sequence ID" value="OQU83532.1"/>
    <property type="molecule type" value="Genomic_DNA"/>
</dbReference>
<name>A0A1Z5RIE8_SORBI</name>
<reference evidence="1 2" key="1">
    <citation type="journal article" date="2009" name="Nature">
        <title>The Sorghum bicolor genome and the diversification of grasses.</title>
        <authorList>
            <person name="Paterson A.H."/>
            <person name="Bowers J.E."/>
            <person name="Bruggmann R."/>
            <person name="Dubchak I."/>
            <person name="Grimwood J."/>
            <person name="Gundlach H."/>
            <person name="Haberer G."/>
            <person name="Hellsten U."/>
            <person name="Mitros T."/>
            <person name="Poliakov A."/>
            <person name="Schmutz J."/>
            <person name="Spannagl M."/>
            <person name="Tang H."/>
            <person name="Wang X."/>
            <person name="Wicker T."/>
            <person name="Bharti A.K."/>
            <person name="Chapman J."/>
            <person name="Feltus F.A."/>
            <person name="Gowik U."/>
            <person name="Grigoriev I.V."/>
            <person name="Lyons E."/>
            <person name="Maher C.A."/>
            <person name="Martis M."/>
            <person name="Narechania A."/>
            <person name="Otillar R.P."/>
            <person name="Penning B.W."/>
            <person name="Salamov A.A."/>
            <person name="Wang Y."/>
            <person name="Zhang L."/>
            <person name="Carpita N.C."/>
            <person name="Freeling M."/>
            <person name="Gingle A.R."/>
            <person name="Hash C.T."/>
            <person name="Keller B."/>
            <person name="Klein P."/>
            <person name="Kresovich S."/>
            <person name="McCann M.C."/>
            <person name="Ming R."/>
            <person name="Peterson D.G."/>
            <person name="Mehboob-ur-Rahman"/>
            <person name="Ware D."/>
            <person name="Westhoff P."/>
            <person name="Mayer K.F."/>
            <person name="Messing J."/>
            <person name="Rokhsar D.S."/>
        </authorList>
    </citation>
    <scope>NUCLEOTIDE SEQUENCE [LARGE SCALE GENOMIC DNA]</scope>
    <source>
        <strain evidence="2">cv. BTx623</strain>
    </source>
</reference>
<organism evidence="1 2">
    <name type="scientific">Sorghum bicolor</name>
    <name type="common">Sorghum</name>
    <name type="synonym">Sorghum vulgare</name>
    <dbReference type="NCBI Taxonomy" id="4558"/>
    <lineage>
        <taxon>Eukaryota</taxon>
        <taxon>Viridiplantae</taxon>
        <taxon>Streptophyta</taxon>
        <taxon>Embryophyta</taxon>
        <taxon>Tracheophyta</taxon>
        <taxon>Spermatophyta</taxon>
        <taxon>Magnoliopsida</taxon>
        <taxon>Liliopsida</taxon>
        <taxon>Poales</taxon>
        <taxon>Poaceae</taxon>
        <taxon>PACMAD clade</taxon>
        <taxon>Panicoideae</taxon>
        <taxon>Andropogonodae</taxon>
        <taxon>Andropogoneae</taxon>
        <taxon>Sorghinae</taxon>
        <taxon>Sorghum</taxon>
    </lineage>
</organism>
<dbReference type="AlphaFoldDB" id="A0A1Z5RIE8"/>
<accession>A0A1Z5RIE8</accession>
<dbReference type="Proteomes" id="UP000000768">
    <property type="component" value="Chromosome 5"/>
</dbReference>